<keyword evidence="3" id="KW-1185">Reference proteome</keyword>
<keyword evidence="1" id="KW-1133">Transmembrane helix</keyword>
<gene>
    <name evidence="2" type="ORF">XM53_02425</name>
</gene>
<reference evidence="2 3" key="1">
    <citation type="submission" date="2015-04" db="EMBL/GenBank/DDBJ databases">
        <title>The draft genome sequence of Roseovarius sp.R12b.</title>
        <authorList>
            <person name="Li G."/>
            <person name="Lai Q."/>
            <person name="Shao Z."/>
            <person name="Yan P."/>
        </authorList>
    </citation>
    <scope>NUCLEOTIDE SEQUENCE [LARGE SCALE GENOMIC DNA]</scope>
    <source>
        <strain evidence="2 3">R12B</strain>
    </source>
</reference>
<dbReference type="Proteomes" id="UP000051295">
    <property type="component" value="Unassembled WGS sequence"/>
</dbReference>
<keyword evidence="1" id="KW-0472">Membrane</keyword>
<feature type="transmembrane region" description="Helical" evidence="1">
    <location>
        <begin position="43"/>
        <end position="64"/>
    </location>
</feature>
<sequence length="70" mass="7903">MSNRDQVPKKGRRAGLVIAGTGVFWVLVTLIGEKEGFSTELRLAFDLVALAGFLFAFWLIYQIWRDSRGN</sequence>
<evidence type="ECO:0008006" key="4">
    <source>
        <dbReference type="Google" id="ProtNLM"/>
    </source>
</evidence>
<comment type="caution">
    <text evidence="2">The sequence shown here is derived from an EMBL/GenBank/DDBJ whole genome shotgun (WGS) entry which is preliminary data.</text>
</comment>
<organism evidence="2 3">
    <name type="scientific">Roseovarius atlanticus</name>
    <dbReference type="NCBI Taxonomy" id="1641875"/>
    <lineage>
        <taxon>Bacteria</taxon>
        <taxon>Pseudomonadati</taxon>
        <taxon>Pseudomonadota</taxon>
        <taxon>Alphaproteobacteria</taxon>
        <taxon>Rhodobacterales</taxon>
        <taxon>Roseobacteraceae</taxon>
        <taxon>Roseovarius</taxon>
    </lineage>
</organism>
<dbReference type="Pfam" id="PF17272">
    <property type="entry name" value="DUF5337"/>
    <property type="match status" value="1"/>
</dbReference>
<evidence type="ECO:0000313" key="3">
    <source>
        <dbReference type="Proteomes" id="UP000051295"/>
    </source>
</evidence>
<accession>A0A0T5P0B8</accession>
<feature type="transmembrane region" description="Helical" evidence="1">
    <location>
        <begin position="12"/>
        <end position="31"/>
    </location>
</feature>
<keyword evidence="1" id="KW-0812">Transmembrane</keyword>
<evidence type="ECO:0000256" key="1">
    <source>
        <dbReference type="SAM" id="Phobius"/>
    </source>
</evidence>
<dbReference type="RefSeq" id="WP_057789890.1">
    <property type="nucleotide sequence ID" value="NZ_LAXJ01000002.1"/>
</dbReference>
<evidence type="ECO:0000313" key="2">
    <source>
        <dbReference type="EMBL" id="KRS14588.1"/>
    </source>
</evidence>
<dbReference type="PATRIC" id="fig|1641875.4.peg.1582"/>
<dbReference type="AlphaFoldDB" id="A0A0T5P0B8"/>
<dbReference type="InterPro" id="IPR020308">
    <property type="entry name" value="Uncharacterised_Ynq1"/>
</dbReference>
<name>A0A0T5P0B8_9RHOB</name>
<dbReference type="OrthoDB" id="7658896at2"/>
<dbReference type="EMBL" id="LAXJ01000002">
    <property type="protein sequence ID" value="KRS14588.1"/>
    <property type="molecule type" value="Genomic_DNA"/>
</dbReference>
<protein>
    <recommendedName>
        <fullName evidence="4">DUF5337 domain-containing protein</fullName>
    </recommendedName>
</protein>
<dbReference type="STRING" id="1641875.XM53_02425"/>
<proteinExistence type="predicted"/>